<dbReference type="InterPro" id="IPR043993">
    <property type="entry name" value="T4SS_pilin"/>
</dbReference>
<accession>A0ABZ0U0I7</accession>
<keyword evidence="1" id="KW-0472">Membrane</keyword>
<feature type="transmembrane region" description="Helical" evidence="1">
    <location>
        <begin position="51"/>
        <end position="73"/>
    </location>
</feature>
<dbReference type="Proteomes" id="UP001322744">
    <property type="component" value="Chromosome"/>
</dbReference>
<dbReference type="EMBL" id="CP139957">
    <property type="protein sequence ID" value="WPX08223.1"/>
    <property type="molecule type" value="Genomic_DNA"/>
</dbReference>
<evidence type="ECO:0000256" key="1">
    <source>
        <dbReference type="SAM" id="Phobius"/>
    </source>
</evidence>
<evidence type="ECO:0000313" key="2">
    <source>
        <dbReference type="EMBL" id="WPX08223.1"/>
    </source>
</evidence>
<dbReference type="RefSeq" id="WP_052661819.1">
    <property type="nucleotide sequence ID" value="NZ_CP139957.1"/>
</dbReference>
<keyword evidence="1" id="KW-0812">Transmembrane</keyword>
<evidence type="ECO:0000313" key="3">
    <source>
        <dbReference type="Proteomes" id="UP001322744"/>
    </source>
</evidence>
<proteinExistence type="predicted"/>
<dbReference type="Pfam" id="PF18895">
    <property type="entry name" value="T4SS_pilin"/>
    <property type="match status" value="1"/>
</dbReference>
<organism evidence="2 3">
    <name type="scientific">Anaerocellum danielii</name>
    <dbReference type="NCBI Taxonomy" id="1387557"/>
    <lineage>
        <taxon>Bacteria</taxon>
        <taxon>Bacillati</taxon>
        <taxon>Bacillota</taxon>
        <taxon>Bacillota incertae sedis</taxon>
        <taxon>Caldicellulosiruptorales</taxon>
        <taxon>Caldicellulosiruptoraceae</taxon>
        <taxon>Anaerocellum</taxon>
    </lineage>
</organism>
<sequence length="112" mass="11924">MKKKTLTALTTSIIIALYNLAVYATNFTGIVENKDTKAVVTDLITKIKTPIQIIAVGLAVILVMLRGVILAAINDEKRQAEVAKALGRTIIGLILVFFAASIVGFVVNAIGQ</sequence>
<name>A0ABZ0U0I7_9FIRM</name>
<keyword evidence="1" id="KW-1133">Transmembrane helix</keyword>
<feature type="transmembrane region" description="Helical" evidence="1">
    <location>
        <begin position="85"/>
        <end position="110"/>
    </location>
</feature>
<protein>
    <submittedName>
        <fullName evidence="2">TrbC/VirB2 family protein</fullName>
    </submittedName>
</protein>
<keyword evidence="3" id="KW-1185">Reference proteome</keyword>
<reference evidence="2 3" key="1">
    <citation type="submission" date="2023-12" db="EMBL/GenBank/DDBJ databases">
        <authorList>
            <person name="Manesh M.J.H."/>
            <person name="Bing R.G."/>
            <person name="Willard D.J."/>
            <person name="Kelly R.M."/>
        </authorList>
    </citation>
    <scope>NUCLEOTIDE SEQUENCE [LARGE SCALE GENOMIC DNA]</scope>
    <source>
        <strain evidence="2 3">DSM 8977</strain>
    </source>
</reference>
<gene>
    <name evidence="2" type="ORF">SOJ16_002090</name>
</gene>